<feature type="disulfide bond" evidence="4">
    <location>
        <begin position="42"/>
        <end position="51"/>
    </location>
</feature>
<keyword evidence="5" id="KW-0812">Transmembrane</keyword>
<dbReference type="PROSITE" id="PS50026">
    <property type="entry name" value="EGF_3"/>
    <property type="match status" value="2"/>
</dbReference>
<comment type="caution">
    <text evidence="4">Lacks conserved residue(s) required for the propagation of feature annotation.</text>
</comment>
<feature type="domain" description="EGF-like" evidence="6">
    <location>
        <begin position="111"/>
        <end position="156"/>
    </location>
</feature>
<dbReference type="Proteomes" id="UP001516023">
    <property type="component" value="Unassembled WGS sequence"/>
</dbReference>
<dbReference type="InterPro" id="IPR000742">
    <property type="entry name" value="EGF"/>
</dbReference>
<feature type="disulfide bond" evidence="4">
    <location>
        <begin position="146"/>
        <end position="155"/>
    </location>
</feature>
<gene>
    <name evidence="7" type="ORF">HJC23_013507</name>
</gene>
<dbReference type="InterPro" id="IPR051022">
    <property type="entry name" value="Notch_Cell-Fate_Det"/>
</dbReference>
<evidence type="ECO:0000256" key="2">
    <source>
        <dbReference type="ARBA" id="ARBA00022737"/>
    </source>
</evidence>
<dbReference type="PROSITE" id="PS01186">
    <property type="entry name" value="EGF_2"/>
    <property type="match status" value="1"/>
</dbReference>
<keyword evidence="1 4" id="KW-0245">EGF-like domain</keyword>
<evidence type="ECO:0000256" key="5">
    <source>
        <dbReference type="SAM" id="Phobius"/>
    </source>
</evidence>
<dbReference type="SMART" id="SM00181">
    <property type="entry name" value="EGF"/>
    <property type="match status" value="3"/>
</dbReference>
<evidence type="ECO:0000256" key="3">
    <source>
        <dbReference type="ARBA" id="ARBA00023157"/>
    </source>
</evidence>
<accession>A0ABD3QBB4</accession>
<dbReference type="SUPFAM" id="SSF57196">
    <property type="entry name" value="EGF/Laminin"/>
    <property type="match status" value="2"/>
</dbReference>
<dbReference type="PANTHER" id="PTHR24049">
    <property type="entry name" value="CRUMBS FAMILY MEMBER"/>
    <property type="match status" value="1"/>
</dbReference>
<dbReference type="AlphaFoldDB" id="A0ABD3QBB4"/>
<evidence type="ECO:0000313" key="7">
    <source>
        <dbReference type="EMBL" id="KAL3797675.1"/>
    </source>
</evidence>
<keyword evidence="8" id="KW-1185">Reference proteome</keyword>
<keyword evidence="2" id="KW-0677">Repeat</keyword>
<evidence type="ECO:0000259" key="6">
    <source>
        <dbReference type="PROSITE" id="PS50026"/>
    </source>
</evidence>
<name>A0ABD3QBB4_9STRA</name>
<keyword evidence="5" id="KW-0472">Membrane</keyword>
<keyword evidence="3 4" id="KW-1015">Disulfide bond</keyword>
<evidence type="ECO:0000256" key="4">
    <source>
        <dbReference type="PROSITE-ProRule" id="PRU00076"/>
    </source>
</evidence>
<protein>
    <recommendedName>
        <fullName evidence="6">EGF-like domain-containing protein</fullName>
    </recommendedName>
</protein>
<organism evidence="7 8">
    <name type="scientific">Cyclotella cryptica</name>
    <dbReference type="NCBI Taxonomy" id="29204"/>
    <lineage>
        <taxon>Eukaryota</taxon>
        <taxon>Sar</taxon>
        <taxon>Stramenopiles</taxon>
        <taxon>Ochrophyta</taxon>
        <taxon>Bacillariophyta</taxon>
        <taxon>Coscinodiscophyceae</taxon>
        <taxon>Thalassiosirophycidae</taxon>
        <taxon>Stephanodiscales</taxon>
        <taxon>Stephanodiscaceae</taxon>
        <taxon>Cyclotella</taxon>
    </lineage>
</organism>
<proteinExistence type="predicted"/>
<feature type="disulfide bond" evidence="4">
    <location>
        <begin position="7"/>
        <end position="17"/>
    </location>
</feature>
<comment type="caution">
    <text evidence="7">The sequence shown here is derived from an EMBL/GenBank/DDBJ whole genome shotgun (WGS) entry which is preliminary data.</text>
</comment>
<feature type="transmembrane region" description="Helical" evidence="5">
    <location>
        <begin position="274"/>
        <end position="298"/>
    </location>
</feature>
<dbReference type="EMBL" id="JABMIG020000053">
    <property type="protein sequence ID" value="KAL3797675.1"/>
    <property type="molecule type" value="Genomic_DNA"/>
</dbReference>
<dbReference type="Gene3D" id="2.10.25.10">
    <property type="entry name" value="Laminin"/>
    <property type="match status" value="2"/>
</dbReference>
<feature type="domain" description="EGF-like" evidence="6">
    <location>
        <begin position="3"/>
        <end position="52"/>
    </location>
</feature>
<sequence length="415" mass="45055">MATKISCKLRCQNGGYCNYVSSDESTLLQIFASGGLLEKCICPPGYTGLTCETVVEECLLPKLQCHNGVPCMLQTGAETEAHYVCDCSVADALSVFAGNMCRNPATTYCGEGEIVNRSFCTNGGLCLENLKSSTVNEYVTHKGCKCPPEFEGEHCEYVRGMAPKVVKEEHSERTVANKTASEYSPALIAEHTKTSEELAAPSDTGSFPVQNAASDGFETSKNVVPELIVTPSESLAAKPLLQSNTFTTTPKPPSKRVAPPVVQIENTTTVSNHAYAGSIAGLTISLMGITVFAGAILVRNRRQRKLRKSRNASNVHTGQHLASLDRDNYHDETPIRVRVLAEDENNELQLDEVLGEDDDVMSIGECSLEEIELEGDGCSSNYAEYLRGISDDFVGYSDSEIQKKEDQAGFFPNFL</sequence>
<dbReference type="PROSITE" id="PS00022">
    <property type="entry name" value="EGF_1"/>
    <property type="match status" value="2"/>
</dbReference>
<evidence type="ECO:0000256" key="1">
    <source>
        <dbReference type="ARBA" id="ARBA00022536"/>
    </source>
</evidence>
<evidence type="ECO:0000313" key="8">
    <source>
        <dbReference type="Proteomes" id="UP001516023"/>
    </source>
</evidence>
<reference evidence="7 8" key="1">
    <citation type="journal article" date="2020" name="G3 (Bethesda)">
        <title>Improved Reference Genome for Cyclotella cryptica CCMP332, a Model for Cell Wall Morphogenesis, Salinity Adaptation, and Lipid Production in Diatoms (Bacillariophyta).</title>
        <authorList>
            <person name="Roberts W.R."/>
            <person name="Downey K.M."/>
            <person name="Ruck E.C."/>
            <person name="Traller J.C."/>
            <person name="Alverson A.J."/>
        </authorList>
    </citation>
    <scope>NUCLEOTIDE SEQUENCE [LARGE SCALE GENOMIC DNA]</scope>
    <source>
        <strain evidence="7 8">CCMP332</strain>
    </source>
</reference>
<keyword evidence="5" id="KW-1133">Transmembrane helix</keyword>